<protein>
    <submittedName>
        <fullName evidence="3">Addiction module antidote protein, HigA</fullName>
    </submittedName>
</protein>
<dbReference type="InterPro" id="IPR010982">
    <property type="entry name" value="Lambda_DNA-bd_dom_sf"/>
</dbReference>
<dbReference type="PROSITE" id="PS50943">
    <property type="entry name" value="HTH_CROC1"/>
    <property type="match status" value="1"/>
</dbReference>
<evidence type="ECO:0000256" key="1">
    <source>
        <dbReference type="ARBA" id="ARBA00023125"/>
    </source>
</evidence>
<comment type="caution">
    <text evidence="3">The sequence shown here is derived from an EMBL/GenBank/DDBJ whole genome shotgun (WGS) entry which is preliminary data.</text>
</comment>
<dbReference type="SMART" id="SM00530">
    <property type="entry name" value="HTH_XRE"/>
    <property type="match status" value="1"/>
</dbReference>
<dbReference type="PANTHER" id="PTHR36924:SF1">
    <property type="entry name" value="ANTITOXIN HIGA-1"/>
    <property type="match status" value="1"/>
</dbReference>
<keyword evidence="1" id="KW-0238">DNA-binding</keyword>
<dbReference type="NCBIfam" id="TIGR02607">
    <property type="entry name" value="antidote_HigA"/>
    <property type="match status" value="1"/>
</dbReference>
<dbReference type="EMBL" id="LUTY01003066">
    <property type="protein sequence ID" value="OAD18841.1"/>
    <property type="molecule type" value="Genomic_DNA"/>
</dbReference>
<dbReference type="SUPFAM" id="SSF47413">
    <property type="entry name" value="lambda repressor-like DNA-binding domains"/>
    <property type="match status" value="1"/>
</dbReference>
<sequence length="84" mass="9562">MTKENQFMPDYAIPPGETLAEELAAKSMSQAELARLMEITKETLNEIIKGKAPITLEMAFKLERVFQLPAHFWLNLEQQQKALG</sequence>
<dbReference type="InterPro" id="IPR013430">
    <property type="entry name" value="Toxin_antidote_HigA"/>
</dbReference>
<dbReference type="InterPro" id="IPR001387">
    <property type="entry name" value="Cro/C1-type_HTH"/>
</dbReference>
<evidence type="ECO:0000313" key="3">
    <source>
        <dbReference type="EMBL" id="OAD18841.1"/>
    </source>
</evidence>
<organism evidence="3 4">
    <name type="scientific">Candidatus Thiomargarita nelsonii</name>
    <dbReference type="NCBI Taxonomy" id="1003181"/>
    <lineage>
        <taxon>Bacteria</taxon>
        <taxon>Pseudomonadati</taxon>
        <taxon>Pseudomonadota</taxon>
        <taxon>Gammaproteobacteria</taxon>
        <taxon>Thiotrichales</taxon>
        <taxon>Thiotrichaceae</taxon>
        <taxon>Thiomargarita</taxon>
    </lineage>
</organism>
<dbReference type="PANTHER" id="PTHR36924">
    <property type="entry name" value="ANTITOXIN HIGA-1"/>
    <property type="match status" value="1"/>
</dbReference>
<dbReference type="Proteomes" id="UP000076962">
    <property type="component" value="Unassembled WGS sequence"/>
</dbReference>
<dbReference type="Gene3D" id="1.10.260.40">
    <property type="entry name" value="lambda repressor-like DNA-binding domains"/>
    <property type="match status" value="1"/>
</dbReference>
<feature type="domain" description="HTH cro/C1-type" evidence="2">
    <location>
        <begin position="19"/>
        <end position="73"/>
    </location>
</feature>
<name>A0A176RSV6_9GAMM</name>
<evidence type="ECO:0000313" key="4">
    <source>
        <dbReference type="Proteomes" id="UP000076962"/>
    </source>
</evidence>
<keyword evidence="4" id="KW-1185">Reference proteome</keyword>
<accession>A0A176RSV6</accession>
<gene>
    <name evidence="3" type="ORF">THIOM_005552</name>
</gene>
<dbReference type="Pfam" id="PF01381">
    <property type="entry name" value="HTH_3"/>
    <property type="match status" value="1"/>
</dbReference>
<reference evidence="3 4" key="1">
    <citation type="submission" date="2016-05" db="EMBL/GenBank/DDBJ databases">
        <title>Single-cell genome of chain-forming Candidatus Thiomargarita nelsonii and comparison to other large sulfur-oxidizing bacteria.</title>
        <authorList>
            <person name="Winkel M."/>
            <person name="Salman V."/>
            <person name="Woyke T."/>
            <person name="Schulz-Vogt H."/>
            <person name="Richter M."/>
            <person name="Flood B."/>
            <person name="Bailey J."/>
            <person name="Amann R."/>
            <person name="Mussmann M."/>
        </authorList>
    </citation>
    <scope>NUCLEOTIDE SEQUENCE [LARGE SCALE GENOMIC DNA]</scope>
    <source>
        <strain evidence="3 4">THI036</strain>
    </source>
</reference>
<evidence type="ECO:0000259" key="2">
    <source>
        <dbReference type="PROSITE" id="PS50943"/>
    </source>
</evidence>
<proteinExistence type="predicted"/>
<dbReference type="AlphaFoldDB" id="A0A176RSV6"/>
<dbReference type="GO" id="GO:0003677">
    <property type="term" value="F:DNA binding"/>
    <property type="evidence" value="ECO:0007669"/>
    <property type="project" value="UniProtKB-KW"/>
</dbReference>
<dbReference type="CDD" id="cd00093">
    <property type="entry name" value="HTH_XRE"/>
    <property type="match status" value="1"/>
</dbReference>